<feature type="signal peptide" evidence="1">
    <location>
        <begin position="1"/>
        <end position="31"/>
    </location>
</feature>
<evidence type="ECO:0000259" key="2">
    <source>
        <dbReference type="Pfam" id="PF14488"/>
    </source>
</evidence>
<dbReference type="Pfam" id="PF14488">
    <property type="entry name" value="DUF4434"/>
    <property type="match status" value="1"/>
</dbReference>
<evidence type="ECO:0000313" key="3">
    <source>
        <dbReference type="EMBL" id="GAA0544951.1"/>
    </source>
</evidence>
<dbReference type="PROSITE" id="PS51257">
    <property type="entry name" value="PROKAR_LIPOPROTEIN"/>
    <property type="match status" value="1"/>
</dbReference>
<evidence type="ECO:0000313" key="4">
    <source>
        <dbReference type="Proteomes" id="UP001501169"/>
    </source>
</evidence>
<protein>
    <submittedName>
        <fullName evidence="3">DUF4434 family protein</fullName>
    </submittedName>
</protein>
<dbReference type="Proteomes" id="UP001501169">
    <property type="component" value="Unassembled WGS sequence"/>
</dbReference>
<dbReference type="EMBL" id="BAAAEO010000002">
    <property type="protein sequence ID" value="GAA0544951.1"/>
    <property type="molecule type" value="Genomic_DNA"/>
</dbReference>
<keyword evidence="4" id="KW-1185">Reference proteome</keyword>
<accession>A0ABP3NKY5</accession>
<name>A0ABP3NKY5_9GAMM</name>
<dbReference type="InterPro" id="IPR027849">
    <property type="entry name" value="DUF4434"/>
</dbReference>
<feature type="domain" description="DUF4434" evidence="2">
    <location>
        <begin position="38"/>
        <end position="297"/>
    </location>
</feature>
<proteinExistence type="predicted"/>
<reference evidence="4" key="1">
    <citation type="journal article" date="2019" name="Int. J. Syst. Evol. Microbiol.">
        <title>The Global Catalogue of Microorganisms (GCM) 10K type strain sequencing project: providing services to taxonomists for standard genome sequencing and annotation.</title>
        <authorList>
            <consortium name="The Broad Institute Genomics Platform"/>
            <consortium name="The Broad Institute Genome Sequencing Center for Infectious Disease"/>
            <person name="Wu L."/>
            <person name="Ma J."/>
        </authorList>
    </citation>
    <scope>NUCLEOTIDE SEQUENCE [LARGE SCALE GENOMIC DNA]</scope>
    <source>
        <strain evidence="4">JCM 14331</strain>
    </source>
</reference>
<dbReference type="RefSeq" id="WP_226766075.1">
    <property type="nucleotide sequence ID" value="NZ_BAAAEO010000002.1"/>
</dbReference>
<gene>
    <name evidence="3" type="ORF">GCM10009098_10600</name>
</gene>
<sequence>MAVSTYRRLKSATTCAVVAVLCSLVACQSSVGTTGKAVFYQPLNQDKQVDIAQWQQLLQAAAKDGYTTLVVQWTRHDDTDFVAQQTHLRNVLQAAQQANFRIWLGLNADSQYFQQMQQPLALRQLYFRQQLAKGLLQLRRLTTDMPVNAAHFAGWYLPAELNDTDFMTAEQLTWLTQELKLFKHSVAQPVAISLFSNGGLPAADYINAMHSLSDSGIQLWLQDGAGAGLLTYSQRQALLSKLPCHFALISERFRQTDATATPFQARRATNSELVSAQQAIKPCHADIAFSLRYLPFANTVLLPPGQ</sequence>
<feature type="chain" id="PRO_5047126941" evidence="1">
    <location>
        <begin position="32"/>
        <end position="306"/>
    </location>
</feature>
<comment type="caution">
    <text evidence="3">The sequence shown here is derived from an EMBL/GenBank/DDBJ whole genome shotgun (WGS) entry which is preliminary data.</text>
</comment>
<keyword evidence="1" id="KW-0732">Signal</keyword>
<dbReference type="Gene3D" id="3.20.20.80">
    <property type="entry name" value="Glycosidases"/>
    <property type="match status" value="1"/>
</dbReference>
<evidence type="ECO:0000256" key="1">
    <source>
        <dbReference type="SAM" id="SignalP"/>
    </source>
</evidence>
<organism evidence="3 4">
    <name type="scientific">Rheinheimera aquimaris</name>
    <dbReference type="NCBI Taxonomy" id="412437"/>
    <lineage>
        <taxon>Bacteria</taxon>
        <taxon>Pseudomonadati</taxon>
        <taxon>Pseudomonadota</taxon>
        <taxon>Gammaproteobacteria</taxon>
        <taxon>Chromatiales</taxon>
        <taxon>Chromatiaceae</taxon>
        <taxon>Rheinheimera</taxon>
    </lineage>
</organism>